<evidence type="ECO:0000256" key="3">
    <source>
        <dbReference type="ARBA" id="ARBA00023163"/>
    </source>
</evidence>
<keyword evidence="7" id="KW-1185">Reference proteome</keyword>
<dbReference type="SUPFAM" id="SSF46689">
    <property type="entry name" value="Homeodomain-like"/>
    <property type="match status" value="1"/>
</dbReference>
<dbReference type="InterPro" id="IPR009057">
    <property type="entry name" value="Homeodomain-like_sf"/>
</dbReference>
<proteinExistence type="predicted"/>
<feature type="domain" description="HTH tetR-type" evidence="5">
    <location>
        <begin position="57"/>
        <end position="117"/>
    </location>
</feature>
<evidence type="ECO:0000313" key="7">
    <source>
        <dbReference type="Proteomes" id="UP000655868"/>
    </source>
</evidence>
<dbReference type="PANTHER" id="PTHR30055:SF234">
    <property type="entry name" value="HTH-TYPE TRANSCRIPTIONAL REGULATOR BETI"/>
    <property type="match status" value="1"/>
</dbReference>
<comment type="caution">
    <text evidence="6">The sequence shown here is derived from an EMBL/GenBank/DDBJ whole genome shotgun (WGS) entry which is preliminary data.</text>
</comment>
<reference evidence="6" key="1">
    <citation type="submission" date="2020-12" db="EMBL/GenBank/DDBJ databases">
        <title>Antrihabitans popcorni sp. nov. and Antrihabitans auranticaus sp. nov., isolated from a larva cave.</title>
        <authorList>
            <person name="Lee S.D."/>
            <person name="Kim I.S."/>
        </authorList>
    </citation>
    <scope>NUCLEOTIDE SEQUENCE</scope>
    <source>
        <strain evidence="6">YC3-6</strain>
    </source>
</reference>
<evidence type="ECO:0000259" key="5">
    <source>
        <dbReference type="PROSITE" id="PS50977"/>
    </source>
</evidence>
<keyword evidence="3" id="KW-0804">Transcription</keyword>
<keyword evidence="2 4" id="KW-0238">DNA-binding</keyword>
<organism evidence="6 7">
    <name type="scientific">Antrihabitans stalagmiti</name>
    <dbReference type="NCBI Taxonomy" id="2799499"/>
    <lineage>
        <taxon>Bacteria</taxon>
        <taxon>Bacillati</taxon>
        <taxon>Actinomycetota</taxon>
        <taxon>Actinomycetes</taxon>
        <taxon>Mycobacteriales</taxon>
        <taxon>Nocardiaceae</taxon>
        <taxon>Antrihabitans</taxon>
    </lineage>
</organism>
<dbReference type="Gene3D" id="1.10.357.10">
    <property type="entry name" value="Tetracycline Repressor, domain 2"/>
    <property type="match status" value="1"/>
</dbReference>
<keyword evidence="1" id="KW-0805">Transcription regulation</keyword>
<accession>A0A934NV85</accession>
<name>A0A934NV85_9NOCA</name>
<dbReference type="EMBL" id="JAEMNV010000009">
    <property type="protein sequence ID" value="MBJ8341907.1"/>
    <property type="molecule type" value="Genomic_DNA"/>
</dbReference>
<dbReference type="PROSITE" id="PS50977">
    <property type="entry name" value="HTH_TETR_2"/>
    <property type="match status" value="1"/>
</dbReference>
<dbReference type="Proteomes" id="UP000655868">
    <property type="component" value="Unassembled WGS sequence"/>
</dbReference>
<dbReference type="InterPro" id="IPR050109">
    <property type="entry name" value="HTH-type_TetR-like_transc_reg"/>
</dbReference>
<dbReference type="Pfam" id="PF00440">
    <property type="entry name" value="TetR_N"/>
    <property type="match status" value="1"/>
</dbReference>
<dbReference type="PANTHER" id="PTHR30055">
    <property type="entry name" value="HTH-TYPE TRANSCRIPTIONAL REGULATOR RUTR"/>
    <property type="match status" value="1"/>
</dbReference>
<evidence type="ECO:0000313" key="6">
    <source>
        <dbReference type="EMBL" id="MBJ8341907.1"/>
    </source>
</evidence>
<feature type="DNA-binding region" description="H-T-H motif" evidence="4">
    <location>
        <begin position="80"/>
        <end position="99"/>
    </location>
</feature>
<gene>
    <name evidence="6" type="ORF">JGU71_23760</name>
</gene>
<evidence type="ECO:0000256" key="1">
    <source>
        <dbReference type="ARBA" id="ARBA00023015"/>
    </source>
</evidence>
<evidence type="ECO:0000256" key="4">
    <source>
        <dbReference type="PROSITE-ProRule" id="PRU00335"/>
    </source>
</evidence>
<dbReference type="GO" id="GO:0000976">
    <property type="term" value="F:transcription cis-regulatory region binding"/>
    <property type="evidence" value="ECO:0007669"/>
    <property type="project" value="TreeGrafter"/>
</dbReference>
<dbReference type="AlphaFoldDB" id="A0A934NV85"/>
<dbReference type="GO" id="GO:0003700">
    <property type="term" value="F:DNA-binding transcription factor activity"/>
    <property type="evidence" value="ECO:0007669"/>
    <property type="project" value="TreeGrafter"/>
</dbReference>
<sequence length="248" mass="27547">MFGRVVITLSRHTLSRQSPRRIRRTFLLDELSYHAVAFSYVTVGKGGRPRAAHLGPDRRREQVLDAASVIAADRGMAGVSMMAVADRLGVSKPVVYACFPARDQLVDALVKREESKLMAAVLASMPENPTFDNSEQLLIEGFQALLTAAAANPERWRVVLAADIDSRAGQRIGHGRTVIRRRLGEILRGGFERWHVVDIDKKLPLLVELFFAAGEGAVRMLIDQPGVWTPQDLGEFTGRTLFNTFRKV</sequence>
<dbReference type="PRINTS" id="PR00455">
    <property type="entry name" value="HTHTETR"/>
</dbReference>
<protein>
    <submittedName>
        <fullName evidence="6">TetR/AcrR family transcriptional regulator</fullName>
    </submittedName>
</protein>
<evidence type="ECO:0000256" key="2">
    <source>
        <dbReference type="ARBA" id="ARBA00023125"/>
    </source>
</evidence>
<dbReference type="InterPro" id="IPR001647">
    <property type="entry name" value="HTH_TetR"/>
</dbReference>